<sequence>MLLVFTTFAGEEDAARVTRALIEERLIACGNILTGARSLYRWQDAIADDPEVVVLMKTRKQDWSALLSRLHELHPYETPECVAVRVAAGAPRYLAWLEEALAPESPGTGSGT</sequence>
<dbReference type="Proteomes" id="UP000320184">
    <property type="component" value="Unassembled WGS sequence"/>
</dbReference>
<reference evidence="2 3" key="1">
    <citation type="journal article" date="2019" name="Nat. Microbiol.">
        <title>Mediterranean grassland soil C-N compound turnover is dependent on rainfall and depth, and is mediated by genomically divergent microorganisms.</title>
        <authorList>
            <person name="Diamond S."/>
            <person name="Andeer P.F."/>
            <person name="Li Z."/>
            <person name="Crits-Christoph A."/>
            <person name="Burstein D."/>
            <person name="Anantharaman K."/>
            <person name="Lane K.R."/>
            <person name="Thomas B.C."/>
            <person name="Pan C."/>
            <person name="Northen T.R."/>
            <person name="Banfield J.F."/>
        </authorList>
    </citation>
    <scope>NUCLEOTIDE SEQUENCE [LARGE SCALE GENOMIC DNA]</scope>
    <source>
        <strain evidence="2">WS_3</strain>
    </source>
</reference>
<dbReference type="PANTHER" id="PTHR23419:SF8">
    <property type="entry name" value="FI09726P"/>
    <property type="match status" value="1"/>
</dbReference>
<protein>
    <submittedName>
        <fullName evidence="2">Divalent-cation tolerance protein CutA</fullName>
    </submittedName>
</protein>
<evidence type="ECO:0000313" key="3">
    <source>
        <dbReference type="Proteomes" id="UP000320184"/>
    </source>
</evidence>
<dbReference type="Gene3D" id="3.30.70.120">
    <property type="match status" value="1"/>
</dbReference>
<dbReference type="EMBL" id="VBOT01000110">
    <property type="protein sequence ID" value="TMQ49967.1"/>
    <property type="molecule type" value="Genomic_DNA"/>
</dbReference>
<organism evidence="2 3">
    <name type="scientific">Eiseniibacteriota bacterium</name>
    <dbReference type="NCBI Taxonomy" id="2212470"/>
    <lineage>
        <taxon>Bacteria</taxon>
        <taxon>Candidatus Eiseniibacteriota</taxon>
    </lineage>
</organism>
<dbReference type="Pfam" id="PF03091">
    <property type="entry name" value="CutA1"/>
    <property type="match status" value="1"/>
</dbReference>
<dbReference type="InterPro" id="IPR004323">
    <property type="entry name" value="Ion_tolerance_CutA"/>
</dbReference>
<gene>
    <name evidence="2" type="ORF">E6K73_08880</name>
</gene>
<evidence type="ECO:0000313" key="2">
    <source>
        <dbReference type="EMBL" id="TMQ49967.1"/>
    </source>
</evidence>
<proteinExistence type="inferred from homology"/>
<comment type="similarity">
    <text evidence="1">Belongs to the CutA family.</text>
</comment>
<dbReference type="InterPro" id="IPR015867">
    <property type="entry name" value="N-reg_PII/ATP_PRibTrfase_C"/>
</dbReference>
<dbReference type="AlphaFoldDB" id="A0A538SF35"/>
<dbReference type="PANTHER" id="PTHR23419">
    <property type="entry name" value="DIVALENT CATION TOLERANCE CUTA-RELATED"/>
    <property type="match status" value="1"/>
</dbReference>
<dbReference type="GO" id="GO:0005507">
    <property type="term" value="F:copper ion binding"/>
    <property type="evidence" value="ECO:0007669"/>
    <property type="project" value="TreeGrafter"/>
</dbReference>
<dbReference type="InterPro" id="IPR011322">
    <property type="entry name" value="N-reg_PII-like_a/b"/>
</dbReference>
<name>A0A538SF35_UNCEI</name>
<accession>A0A538SF35</accession>
<comment type="caution">
    <text evidence="2">The sequence shown here is derived from an EMBL/GenBank/DDBJ whole genome shotgun (WGS) entry which is preliminary data.</text>
</comment>
<dbReference type="GO" id="GO:0010038">
    <property type="term" value="P:response to metal ion"/>
    <property type="evidence" value="ECO:0007669"/>
    <property type="project" value="InterPro"/>
</dbReference>
<evidence type="ECO:0000256" key="1">
    <source>
        <dbReference type="ARBA" id="ARBA00010169"/>
    </source>
</evidence>
<dbReference type="SUPFAM" id="SSF54913">
    <property type="entry name" value="GlnB-like"/>
    <property type="match status" value="1"/>
</dbReference>